<dbReference type="Pfam" id="PF10651">
    <property type="entry name" value="BppU_N"/>
    <property type="match status" value="1"/>
</dbReference>
<proteinExistence type="predicted"/>
<accession>A0ABD7ITE1</accession>
<evidence type="ECO:0000313" key="2">
    <source>
        <dbReference type="EMBL" id="RMW51780.1"/>
    </source>
</evidence>
<reference evidence="2 3" key="1">
    <citation type="submission" date="2018-10" db="EMBL/GenBank/DDBJ databases">
        <title>Genome sequences of five Lactobacillus pentosus strains isolated from brines of traditionally fermented spanish-style green table olives and differences between them.</title>
        <authorList>
            <person name="Jimenez Diaz R."/>
        </authorList>
    </citation>
    <scope>NUCLEOTIDE SEQUENCE [LARGE SCALE GENOMIC DNA]</scope>
    <source>
        <strain evidence="2 3">IG10</strain>
    </source>
</reference>
<feature type="domain" description="BppU N-terminal" evidence="1">
    <location>
        <begin position="22"/>
        <end position="152"/>
    </location>
</feature>
<dbReference type="AlphaFoldDB" id="A0ABD7ITE1"/>
<dbReference type="EMBL" id="RDCJ01000020">
    <property type="protein sequence ID" value="RMW51780.1"/>
    <property type="molecule type" value="Genomic_DNA"/>
</dbReference>
<name>A0ABD7ITE1_LACPE</name>
<dbReference type="Proteomes" id="UP000276249">
    <property type="component" value="Unassembled WGS sequence"/>
</dbReference>
<dbReference type="RefSeq" id="WP_122217538.1">
    <property type="nucleotide sequence ID" value="NZ_RDCJ01000020.1"/>
</dbReference>
<gene>
    <name evidence="2" type="ORF">D6U18_01840</name>
</gene>
<dbReference type="InterPro" id="IPR018913">
    <property type="entry name" value="BppU_N"/>
</dbReference>
<evidence type="ECO:0000259" key="1">
    <source>
        <dbReference type="Pfam" id="PF10651"/>
    </source>
</evidence>
<protein>
    <recommendedName>
        <fullName evidence="1">BppU N-terminal domain-containing protein</fullName>
    </recommendedName>
</protein>
<evidence type="ECO:0000313" key="3">
    <source>
        <dbReference type="Proteomes" id="UP000276249"/>
    </source>
</evidence>
<sequence length="346" mass="37051">MTIKADEQGRYVVVNTLLNTTDVTLVDQISGRLGDSGRLVYFAVKDGMQPHDLTGQDAFIRAKDAAGKIKQVTGISERIKPSAGLMSMYLPAEFYQASGPVEEAYLAITNTNDGSIVSSVPLTFNVIENNMIITSNGSKDYIDQIDSFVEAMRGKVSQLSNALDTQGQSYVALNKALDVYVDLIGKNAVATLGSDNVFNGNNQFSKPITGTVTSAVQADNAATADTAKVAHKTDDDTGWLDISKNFISPAAGTAKIRKRNGIVQLIIQAVTGYYVGNKLPNGNQLLKLPWKGSAGASYPGEYPFVYNGAAGALSIMDDILIVHWVTNPSSDSNVHMYATLTYIATD</sequence>
<comment type="caution">
    <text evidence="2">The sequence shown here is derived from an EMBL/GenBank/DDBJ whole genome shotgun (WGS) entry which is preliminary data.</text>
</comment>
<organism evidence="2 3">
    <name type="scientific">Lactiplantibacillus pentosus</name>
    <name type="common">Lactobacillus pentosus</name>
    <dbReference type="NCBI Taxonomy" id="1589"/>
    <lineage>
        <taxon>Bacteria</taxon>
        <taxon>Bacillati</taxon>
        <taxon>Bacillota</taxon>
        <taxon>Bacilli</taxon>
        <taxon>Lactobacillales</taxon>
        <taxon>Lactobacillaceae</taxon>
        <taxon>Lactiplantibacillus</taxon>
    </lineage>
</organism>